<comment type="caution">
    <text evidence="6">The sequence shown here is derived from an EMBL/GenBank/DDBJ whole genome shotgun (WGS) entry which is preliminary data.</text>
</comment>
<dbReference type="PANTHER" id="PTHR10543:SF111">
    <property type="entry name" value="CAROTENOID 9,10(9',10')-CLEAVAGE DIOXYGENASE 1-LIKE"/>
    <property type="match status" value="1"/>
</dbReference>
<evidence type="ECO:0000256" key="1">
    <source>
        <dbReference type="ARBA" id="ARBA00006787"/>
    </source>
</evidence>
<sequence length="91" mass="10191">MPSKEDGLVKVKYHNFNENTFCSGAVFVPKAGILEEENGWIVSFVHNEETKISEVHIIDAKMFGTEAITKITMPQRVSYGFHGTFVSLPKS</sequence>
<evidence type="ECO:0000313" key="6">
    <source>
        <dbReference type="EMBL" id="KAF6165338.1"/>
    </source>
</evidence>
<keyword evidence="3" id="KW-0223">Dioxygenase</keyword>
<reference evidence="6 7" key="1">
    <citation type="journal article" date="2020" name="IScience">
        <title>Genome Sequencing of the Endangered Kingdonia uniflora (Circaeasteraceae, Ranunculales) Reveals Potential Mechanisms of Evolutionary Specialization.</title>
        <authorList>
            <person name="Sun Y."/>
            <person name="Deng T."/>
            <person name="Zhang A."/>
            <person name="Moore M.J."/>
            <person name="Landis J.B."/>
            <person name="Lin N."/>
            <person name="Zhang H."/>
            <person name="Zhang X."/>
            <person name="Huang J."/>
            <person name="Zhang X."/>
            <person name="Sun H."/>
            <person name="Wang H."/>
        </authorList>
    </citation>
    <scope>NUCLEOTIDE SEQUENCE [LARGE SCALE GENOMIC DNA]</scope>
    <source>
        <strain evidence="6">TB1705</strain>
        <tissue evidence="6">Leaf</tissue>
    </source>
</reference>
<keyword evidence="7" id="KW-1185">Reference proteome</keyword>
<evidence type="ECO:0000256" key="2">
    <source>
        <dbReference type="ARBA" id="ARBA00022723"/>
    </source>
</evidence>
<dbReference type="GO" id="GO:0016121">
    <property type="term" value="P:carotene catabolic process"/>
    <property type="evidence" value="ECO:0007669"/>
    <property type="project" value="TreeGrafter"/>
</dbReference>
<protein>
    <submittedName>
        <fullName evidence="6">Uncharacterized protein</fullName>
    </submittedName>
</protein>
<dbReference type="PANTHER" id="PTHR10543">
    <property type="entry name" value="BETA-CAROTENE DIOXYGENASE"/>
    <property type="match status" value="1"/>
</dbReference>
<dbReference type="AlphaFoldDB" id="A0A7J7NEP5"/>
<dbReference type="GO" id="GO:0010436">
    <property type="term" value="F:carotenoid dioxygenase activity"/>
    <property type="evidence" value="ECO:0007669"/>
    <property type="project" value="TreeGrafter"/>
</dbReference>
<dbReference type="Pfam" id="PF03055">
    <property type="entry name" value="RPE65"/>
    <property type="match status" value="1"/>
</dbReference>
<keyword evidence="3" id="KW-0560">Oxidoreductase</keyword>
<accession>A0A7J7NEP5</accession>
<proteinExistence type="inferred from homology"/>
<keyword evidence="2 5" id="KW-0479">Metal-binding</keyword>
<dbReference type="Proteomes" id="UP000541444">
    <property type="component" value="Unassembled WGS sequence"/>
</dbReference>
<dbReference type="EMBL" id="JACGCM010000854">
    <property type="protein sequence ID" value="KAF6165338.1"/>
    <property type="molecule type" value="Genomic_DNA"/>
</dbReference>
<dbReference type="InterPro" id="IPR004294">
    <property type="entry name" value="Carotenoid_Oase"/>
</dbReference>
<dbReference type="GO" id="GO:0046872">
    <property type="term" value="F:metal ion binding"/>
    <property type="evidence" value="ECO:0007669"/>
    <property type="project" value="UniProtKB-KW"/>
</dbReference>
<evidence type="ECO:0000256" key="3">
    <source>
        <dbReference type="ARBA" id="ARBA00022964"/>
    </source>
</evidence>
<comment type="similarity">
    <text evidence="1">Belongs to the carotenoid oxygenase family.</text>
</comment>
<organism evidence="6 7">
    <name type="scientific">Kingdonia uniflora</name>
    <dbReference type="NCBI Taxonomy" id="39325"/>
    <lineage>
        <taxon>Eukaryota</taxon>
        <taxon>Viridiplantae</taxon>
        <taxon>Streptophyta</taxon>
        <taxon>Embryophyta</taxon>
        <taxon>Tracheophyta</taxon>
        <taxon>Spermatophyta</taxon>
        <taxon>Magnoliopsida</taxon>
        <taxon>Ranunculales</taxon>
        <taxon>Circaeasteraceae</taxon>
        <taxon>Kingdonia</taxon>
    </lineage>
</organism>
<feature type="binding site" evidence="5">
    <location>
        <position position="82"/>
    </location>
    <ligand>
        <name>Fe cation</name>
        <dbReference type="ChEBI" id="CHEBI:24875"/>
        <note>catalytic</note>
    </ligand>
</feature>
<gene>
    <name evidence="6" type="ORF">GIB67_018782</name>
</gene>
<evidence type="ECO:0000256" key="5">
    <source>
        <dbReference type="PIRSR" id="PIRSR604294-1"/>
    </source>
</evidence>
<evidence type="ECO:0000313" key="7">
    <source>
        <dbReference type="Proteomes" id="UP000541444"/>
    </source>
</evidence>
<dbReference type="OrthoDB" id="1069523at2759"/>
<comment type="cofactor">
    <cofactor evidence="5">
        <name>Fe(2+)</name>
        <dbReference type="ChEBI" id="CHEBI:29033"/>
    </cofactor>
    <text evidence="5">Binds 1 Fe(2+) ion per subunit.</text>
</comment>
<evidence type="ECO:0000256" key="4">
    <source>
        <dbReference type="ARBA" id="ARBA00023004"/>
    </source>
</evidence>
<name>A0A7J7NEP5_9MAGN</name>
<dbReference type="GO" id="GO:0009570">
    <property type="term" value="C:chloroplast stroma"/>
    <property type="evidence" value="ECO:0007669"/>
    <property type="project" value="TreeGrafter"/>
</dbReference>
<keyword evidence="4 5" id="KW-0408">Iron</keyword>